<organism evidence="2 3">
    <name type="scientific">Trichinella pseudospiralis</name>
    <name type="common">Parasitic roundworm</name>
    <dbReference type="NCBI Taxonomy" id="6337"/>
    <lineage>
        <taxon>Eukaryota</taxon>
        <taxon>Metazoa</taxon>
        <taxon>Ecdysozoa</taxon>
        <taxon>Nematoda</taxon>
        <taxon>Enoplea</taxon>
        <taxon>Dorylaimia</taxon>
        <taxon>Trichinellida</taxon>
        <taxon>Trichinellidae</taxon>
        <taxon>Trichinella</taxon>
    </lineage>
</organism>
<dbReference type="EMBL" id="JYDT01001097">
    <property type="protein sequence ID" value="KRY70165.1"/>
    <property type="molecule type" value="Genomic_DNA"/>
</dbReference>
<reference evidence="2 3" key="1">
    <citation type="submission" date="2015-01" db="EMBL/GenBank/DDBJ databases">
        <title>Evolution of Trichinella species and genotypes.</title>
        <authorList>
            <person name="Korhonen P.K."/>
            <person name="Edoardo P."/>
            <person name="Giuseppe L.R."/>
            <person name="Gasser R.B."/>
        </authorList>
    </citation>
    <scope>NUCLEOTIDE SEQUENCE [LARGE SCALE GENOMIC DNA]</scope>
    <source>
        <strain evidence="2">ISS470</strain>
    </source>
</reference>
<dbReference type="Proteomes" id="UP000054995">
    <property type="component" value="Unassembled WGS sequence"/>
</dbReference>
<keyword evidence="3" id="KW-1185">Reference proteome</keyword>
<sequence length="31" mass="3617">MEMHFVVYCGCQMSILENTVRINQVQQTENA</sequence>
<evidence type="ECO:0000313" key="2">
    <source>
        <dbReference type="EMBL" id="KRY70165.1"/>
    </source>
</evidence>
<protein>
    <submittedName>
        <fullName evidence="2">Uncharacterized protein</fullName>
    </submittedName>
</protein>
<comment type="caution">
    <text evidence="2">The sequence shown here is derived from an EMBL/GenBank/DDBJ whole genome shotgun (WGS) entry which is preliminary data.</text>
</comment>
<gene>
    <name evidence="2" type="ORF">T4D_15993</name>
    <name evidence="1" type="ORF">T4D_6751</name>
</gene>
<evidence type="ECO:0000313" key="3">
    <source>
        <dbReference type="Proteomes" id="UP000054995"/>
    </source>
</evidence>
<accession>A0A0V1E8L1</accession>
<proteinExistence type="predicted"/>
<dbReference type="AlphaFoldDB" id="A0A0V1E8L1"/>
<dbReference type="EMBL" id="JYDT01001206">
    <property type="protein sequence ID" value="KRY67553.1"/>
    <property type="molecule type" value="Genomic_DNA"/>
</dbReference>
<evidence type="ECO:0000313" key="1">
    <source>
        <dbReference type="EMBL" id="KRY67553.1"/>
    </source>
</evidence>
<name>A0A0V1E8L1_TRIPS</name>